<dbReference type="EMBL" id="BHZE01000001">
    <property type="protein sequence ID" value="GCD76698.1"/>
    <property type="molecule type" value="Genomic_DNA"/>
</dbReference>
<evidence type="ECO:0000313" key="3">
    <source>
        <dbReference type="EMBL" id="GCD76698.1"/>
    </source>
</evidence>
<feature type="signal peptide" evidence="1">
    <location>
        <begin position="1"/>
        <end position="18"/>
    </location>
</feature>
<accession>A0A401XI76</accession>
<protein>
    <recommendedName>
        <fullName evidence="2">DUF5777 domain-containing protein</fullName>
    </recommendedName>
</protein>
<evidence type="ECO:0000313" key="4">
    <source>
        <dbReference type="Proteomes" id="UP000286715"/>
    </source>
</evidence>
<comment type="caution">
    <text evidence="3">The sequence shown here is derived from an EMBL/GenBank/DDBJ whole genome shotgun (WGS) entry which is preliminary data.</text>
</comment>
<evidence type="ECO:0000259" key="2">
    <source>
        <dbReference type="Pfam" id="PF19089"/>
    </source>
</evidence>
<dbReference type="AlphaFoldDB" id="A0A401XI76"/>
<gene>
    <name evidence="3" type="ORF">JCM31826_01800</name>
</gene>
<dbReference type="Proteomes" id="UP000286715">
    <property type="component" value="Unassembled WGS sequence"/>
</dbReference>
<dbReference type="OrthoDB" id="1117410at2"/>
<feature type="chain" id="PRO_5019067204" description="DUF5777 domain-containing protein" evidence="1">
    <location>
        <begin position="19"/>
        <end position="301"/>
    </location>
</feature>
<keyword evidence="4" id="KW-1185">Reference proteome</keyword>
<dbReference type="RefSeq" id="WP_124396772.1">
    <property type="nucleotide sequence ID" value="NZ_BHZE01000001.1"/>
</dbReference>
<keyword evidence="1" id="KW-0732">Signal</keyword>
<organism evidence="3 4">
    <name type="scientific">Thermaurantimonas aggregans</name>
    <dbReference type="NCBI Taxonomy" id="2173829"/>
    <lineage>
        <taxon>Bacteria</taxon>
        <taxon>Pseudomonadati</taxon>
        <taxon>Bacteroidota</taxon>
        <taxon>Flavobacteriia</taxon>
        <taxon>Flavobacteriales</taxon>
        <taxon>Schleiferiaceae</taxon>
        <taxon>Thermaurantimonas</taxon>
    </lineage>
</organism>
<evidence type="ECO:0000256" key="1">
    <source>
        <dbReference type="SAM" id="SignalP"/>
    </source>
</evidence>
<sequence length="301" mass="33993">MKTIFLSLALIVQTFAFAQNDLLDLLEEAEKSEKPKNEHVIATFKGTKIINNQSNEIPSKGVLQFMILHRFGSFNNDFLYNFFGLDNAQVRVSLDYSPLSWLNVGVGRASLFKMYDAWYKAPILRQKKEGWPVGVTLYGSVNMIGTRWPNDGLQRLTTDRLIYVQQILLSHKASEKFSILVAPTYVHYNLRQSSSQPNAVAAITIGGRYKLTNRVALNAEYSPMMNRNTGWDGTQTTPFNNALSIGLDIETGGHVFQLHITNSRGLSDPIWLTQTTGNWLDGEIYFGFNISRVFTLQSPKL</sequence>
<reference evidence="3 4" key="1">
    <citation type="submission" date="2018-11" db="EMBL/GenBank/DDBJ databases">
        <title>Schleiferia aggregans sp. nov., a moderately thermophilic heterotrophic bacterium isolated from microbial mats at a terrestrial hot spring.</title>
        <authorList>
            <person name="Iino T."/>
            <person name="Ohkuma M."/>
            <person name="Haruta S."/>
        </authorList>
    </citation>
    <scope>NUCLEOTIDE SEQUENCE [LARGE SCALE GENOMIC DNA]</scope>
    <source>
        <strain evidence="3 4">LA</strain>
    </source>
</reference>
<proteinExistence type="predicted"/>
<name>A0A401XI76_9FLAO</name>
<dbReference type="InterPro" id="IPR045916">
    <property type="entry name" value="DUF5777"/>
</dbReference>
<dbReference type="Pfam" id="PF19089">
    <property type="entry name" value="DUF5777"/>
    <property type="match status" value="1"/>
</dbReference>
<feature type="domain" description="DUF5777" evidence="2">
    <location>
        <begin position="44"/>
        <end position="294"/>
    </location>
</feature>